<gene>
    <name evidence="7" type="ORF">A8926_4033</name>
</gene>
<keyword evidence="3 5" id="KW-0663">Pyridoxal phosphate</keyword>
<dbReference type="InterPro" id="IPR024169">
    <property type="entry name" value="SP_NH2Trfase/AEP_transaminase"/>
</dbReference>
<dbReference type="GO" id="GO:0019265">
    <property type="term" value="P:glycine biosynthetic process, by transamination of glyoxylate"/>
    <property type="evidence" value="ECO:0007669"/>
    <property type="project" value="TreeGrafter"/>
</dbReference>
<dbReference type="EMBL" id="PJNB01000001">
    <property type="protein sequence ID" value="PKW16222.1"/>
    <property type="molecule type" value="Genomic_DNA"/>
</dbReference>
<evidence type="ECO:0000256" key="1">
    <source>
        <dbReference type="ARBA" id="ARBA00001933"/>
    </source>
</evidence>
<accession>A0A2N3XZX7</accession>
<dbReference type="GO" id="GO:0008453">
    <property type="term" value="F:alanine-glyoxylate transaminase activity"/>
    <property type="evidence" value="ECO:0007669"/>
    <property type="project" value="TreeGrafter"/>
</dbReference>
<dbReference type="RefSeq" id="WP_010696158.1">
    <property type="nucleotide sequence ID" value="NZ_CP061007.1"/>
</dbReference>
<evidence type="ECO:0000313" key="8">
    <source>
        <dbReference type="Proteomes" id="UP000233786"/>
    </source>
</evidence>
<dbReference type="SUPFAM" id="SSF53383">
    <property type="entry name" value="PLP-dependent transferases"/>
    <property type="match status" value="1"/>
</dbReference>
<dbReference type="InterPro" id="IPR015424">
    <property type="entry name" value="PyrdxlP-dep_Trfase"/>
</dbReference>
<dbReference type="PIRSF" id="PIRSF000524">
    <property type="entry name" value="SPT"/>
    <property type="match status" value="1"/>
</dbReference>
<dbReference type="PANTHER" id="PTHR21152">
    <property type="entry name" value="AMINOTRANSFERASE CLASS V"/>
    <property type="match status" value="1"/>
</dbReference>
<evidence type="ECO:0000256" key="2">
    <source>
        <dbReference type="ARBA" id="ARBA00009236"/>
    </source>
</evidence>
<comment type="caution">
    <text evidence="7">The sequence shown here is derived from an EMBL/GenBank/DDBJ whole genome shotgun (WGS) entry which is preliminary data.</text>
</comment>
<feature type="modified residue" description="N6-(pyridoxal phosphate)lysine" evidence="5">
    <location>
        <position position="190"/>
    </location>
</feature>
<comment type="similarity">
    <text evidence="2">Belongs to the class-V pyridoxal-phosphate-dependent aminotransferase family.</text>
</comment>
<feature type="domain" description="Aminotransferase class V" evidence="6">
    <location>
        <begin position="28"/>
        <end position="337"/>
    </location>
</feature>
<dbReference type="OrthoDB" id="9766472at2"/>
<comment type="cofactor">
    <cofactor evidence="1 5">
        <name>pyridoxal 5'-phosphate</name>
        <dbReference type="ChEBI" id="CHEBI:597326"/>
    </cofactor>
</comment>
<dbReference type="GO" id="GO:0004760">
    <property type="term" value="F:L-serine-pyruvate transaminase activity"/>
    <property type="evidence" value="ECO:0007669"/>
    <property type="project" value="TreeGrafter"/>
</dbReference>
<dbReference type="Pfam" id="PF00266">
    <property type="entry name" value="Aminotran_5"/>
    <property type="match status" value="1"/>
</dbReference>
<dbReference type="PANTHER" id="PTHR21152:SF40">
    <property type="entry name" value="ALANINE--GLYOXYLATE AMINOTRANSFERASE"/>
    <property type="match status" value="1"/>
</dbReference>
<dbReference type="InterPro" id="IPR015422">
    <property type="entry name" value="PyrdxlP-dep_Trfase_small"/>
</dbReference>
<organism evidence="7 8">
    <name type="scientific">Saccharopolyspora spinosa</name>
    <dbReference type="NCBI Taxonomy" id="60894"/>
    <lineage>
        <taxon>Bacteria</taxon>
        <taxon>Bacillati</taxon>
        <taxon>Actinomycetota</taxon>
        <taxon>Actinomycetes</taxon>
        <taxon>Pseudonocardiales</taxon>
        <taxon>Pseudonocardiaceae</taxon>
        <taxon>Saccharopolyspora</taxon>
    </lineage>
</organism>
<dbReference type="AlphaFoldDB" id="A0A2N3XZX7"/>
<dbReference type="Proteomes" id="UP000233786">
    <property type="component" value="Unassembled WGS sequence"/>
</dbReference>
<keyword evidence="8" id="KW-1185">Reference proteome</keyword>
<reference evidence="7" key="1">
    <citation type="submission" date="2017-12" db="EMBL/GenBank/DDBJ databases">
        <title>Sequencing the genomes of 1000 Actinobacteria strains.</title>
        <authorList>
            <person name="Klenk H.-P."/>
        </authorList>
    </citation>
    <scope>NUCLEOTIDE SEQUENCE [LARGE SCALE GENOMIC DNA]</scope>
    <source>
        <strain evidence="7">DSM 44228</strain>
    </source>
</reference>
<dbReference type="STRING" id="994479.GCA_000194155_03192"/>
<evidence type="ECO:0000259" key="6">
    <source>
        <dbReference type="Pfam" id="PF00266"/>
    </source>
</evidence>
<dbReference type="InterPro" id="IPR015421">
    <property type="entry name" value="PyrdxlP-dep_Trfase_major"/>
</dbReference>
<dbReference type="Gene3D" id="3.40.640.10">
    <property type="entry name" value="Type I PLP-dependent aspartate aminotransferase-like (Major domain)"/>
    <property type="match status" value="1"/>
</dbReference>
<dbReference type="InterPro" id="IPR000192">
    <property type="entry name" value="Aminotrans_V_dom"/>
</dbReference>
<evidence type="ECO:0000256" key="3">
    <source>
        <dbReference type="ARBA" id="ARBA00022898"/>
    </source>
</evidence>
<evidence type="ECO:0000256" key="5">
    <source>
        <dbReference type="PIRSR" id="PIRSR000524-50"/>
    </source>
</evidence>
<proteinExistence type="inferred from homology"/>
<feature type="binding site" evidence="4">
    <location>
        <position position="346"/>
    </location>
    <ligand>
        <name>substrate</name>
    </ligand>
</feature>
<evidence type="ECO:0000313" key="7">
    <source>
        <dbReference type="EMBL" id="PKW16222.1"/>
    </source>
</evidence>
<protein>
    <submittedName>
        <fullName evidence="7">Alanine-glyoxylate transaminase/serine-glyoxylate transaminase/serine-pyruvate transaminase</fullName>
    </submittedName>
</protein>
<name>A0A2N3XZX7_SACSN</name>
<evidence type="ECO:0000256" key="4">
    <source>
        <dbReference type="PIRSR" id="PIRSR000524-1"/>
    </source>
</evidence>
<sequence length="392" mass="42281">MTAMALQMEPGPTLVDDRVIQALAAPPMYHQSAEFAEMMDETCELLKQIYGTAGEVVVLPASGRGAVESALASADPVDRPLVVPANGTFGRMMAAIGGSLGMRVVELKHDSGQPLAVHDIEAELDRHDKPVLGVVHNETSTGMVNDLAEYAELVHRRDGLLLVDAVSSLGGTAIDFDDLGIDLCASAAQKSVGAPPGLAFVAVSERARDEIEGRRRPPLGYYLDLLRWWDQWVPRERGGRLKSGYRRLPWTMPTNLVVALRRALELTAEEGIEERWERHRRTGAGLRAAMAALGMHPVAPPGAESSTVGAFRLPGIDARTLRRRLAQRHRVHIAGGMDGDAATVIRIAHMAESARPGPQLHTIAAVAYELSALGVRAATDPTRDFLAAWCAE</sequence>
<dbReference type="Gene3D" id="3.90.1150.10">
    <property type="entry name" value="Aspartate Aminotransferase, domain 1"/>
    <property type="match status" value="1"/>
</dbReference>